<evidence type="ECO:0000313" key="1">
    <source>
        <dbReference type="EMBL" id="BAA29377.1"/>
    </source>
</evidence>
<dbReference type="PIR" id="B71456">
    <property type="entry name" value="B71456"/>
</dbReference>
<reference evidence="1 2" key="1">
    <citation type="journal article" date="1998" name="DNA Res.">
        <title>Complete sequence and gene organization of the genome of a hyper-thermophilic archaebacterium, Pyrococcus horikoshii OT3.</title>
        <authorList>
            <person name="Kawarabayasi Y."/>
            <person name="Sawada M."/>
            <person name="Horikawa H."/>
            <person name="Haikawa Y."/>
            <person name="Hino Y."/>
            <person name="Yamamoto S."/>
            <person name="Sekine M."/>
            <person name="Baba S."/>
            <person name="Kosugi H."/>
            <person name="Hosoyama A."/>
            <person name="Nagai Y."/>
            <person name="Sakai M."/>
            <person name="Ogura K."/>
            <person name="Otuka R."/>
            <person name="Nakazawa H."/>
            <person name="Takamiya M."/>
            <person name="Ohfuku Y."/>
            <person name="Funahashi T."/>
            <person name="Tanaka T."/>
            <person name="Kudoh Y."/>
            <person name="Yamazaki J."/>
            <person name="Kushida N."/>
            <person name="Oguchi A."/>
            <person name="Aoki K."/>
            <person name="Nakamura Y."/>
            <person name="Robb T.F."/>
            <person name="Horikoshi K."/>
            <person name="Masuchi Y."/>
            <person name="Shizuya H."/>
            <person name="Kikuchi H."/>
        </authorList>
    </citation>
    <scope>NUCLEOTIDE SEQUENCE [LARGE SCALE GENOMIC DNA]</scope>
    <source>
        <strain evidence="2">ATCC 700860 / DSM 12428 / JCM 9974 / NBRC 100139 / OT-3</strain>
    </source>
</reference>
<dbReference type="AlphaFoldDB" id="O58042"/>
<name>O58042_PYRHO</name>
<dbReference type="EMBL" id="BA000001">
    <property type="protein sequence ID" value="BAA29377.1"/>
    <property type="molecule type" value="Genomic_DNA"/>
</dbReference>
<dbReference type="KEGG" id="pho:PH0304"/>
<organism evidence="1 2">
    <name type="scientific">Pyrococcus horikoshii (strain ATCC 700860 / DSM 12428 / JCM 9974 / NBRC 100139 / OT-3)</name>
    <dbReference type="NCBI Taxonomy" id="70601"/>
    <lineage>
        <taxon>Archaea</taxon>
        <taxon>Methanobacteriati</taxon>
        <taxon>Methanobacteriota</taxon>
        <taxon>Thermococci</taxon>
        <taxon>Thermococcales</taxon>
        <taxon>Thermococcaceae</taxon>
        <taxon>Pyrococcus</taxon>
    </lineage>
</organism>
<dbReference type="Proteomes" id="UP000000752">
    <property type="component" value="Chromosome"/>
</dbReference>
<sequence>MPVDPNVVIVSLFYYEPVGVSAESPHEVIISIRVNVELRIMVYARDGFHDYSWNFNSNANVYWPMSRFKTYLFSNFVEPICSSPPWGDYYVPCIYREGILAPSNLYPAFIKFEGLSP</sequence>
<dbReference type="EnsemblBacteria" id="BAA29377">
    <property type="protein sequence ID" value="BAA29377"/>
    <property type="gene ID" value="BAA29377"/>
</dbReference>
<gene>
    <name evidence="1" type="ordered locus">PH0304</name>
</gene>
<proteinExistence type="predicted"/>
<accession>O58042</accession>
<keyword evidence="2" id="KW-1185">Reference proteome</keyword>
<evidence type="ECO:0000313" key="2">
    <source>
        <dbReference type="Proteomes" id="UP000000752"/>
    </source>
</evidence>
<protein>
    <submittedName>
        <fullName evidence="1">Uncharacterized protein</fullName>
    </submittedName>
</protein>